<organism evidence="1 2">
    <name type="scientific">Scyliorhinus torazame</name>
    <name type="common">Cloudy catshark</name>
    <name type="synonym">Catulus torazame</name>
    <dbReference type="NCBI Taxonomy" id="75743"/>
    <lineage>
        <taxon>Eukaryota</taxon>
        <taxon>Metazoa</taxon>
        <taxon>Chordata</taxon>
        <taxon>Craniata</taxon>
        <taxon>Vertebrata</taxon>
        <taxon>Chondrichthyes</taxon>
        <taxon>Elasmobranchii</taxon>
        <taxon>Galeomorphii</taxon>
        <taxon>Galeoidea</taxon>
        <taxon>Carcharhiniformes</taxon>
        <taxon>Scyliorhinidae</taxon>
        <taxon>Scyliorhinus</taxon>
    </lineage>
</organism>
<dbReference type="Proteomes" id="UP000288216">
    <property type="component" value="Unassembled WGS sequence"/>
</dbReference>
<accession>A0A401QJA9</accession>
<evidence type="ECO:0000313" key="2">
    <source>
        <dbReference type="Proteomes" id="UP000288216"/>
    </source>
</evidence>
<protein>
    <submittedName>
        <fullName evidence="1">Uncharacterized protein</fullName>
    </submittedName>
</protein>
<dbReference type="EMBL" id="BFAA01162738">
    <property type="protein sequence ID" value="GCB85455.1"/>
    <property type="molecule type" value="Genomic_DNA"/>
</dbReference>
<gene>
    <name evidence="1" type="ORF">scyTo_0026137</name>
</gene>
<comment type="caution">
    <text evidence="1">The sequence shown here is derived from an EMBL/GenBank/DDBJ whole genome shotgun (WGS) entry which is preliminary data.</text>
</comment>
<sequence>MSQASPACFLLQNYLFKSRVVLENLQPDMWLEEHEDTIDEFIHDVMQRVLTVYMDQYLGLQVLLGTPAQATDYLIYFVRKEKAEIDTPNFVHMVQFGSIRGVYLESLLRHMLGIFAPQFMESKKWPESLKNNFSTQLHKFLASLTGSDIWILFIVTCTEVQ</sequence>
<dbReference type="AlphaFoldDB" id="A0A401QJA9"/>
<reference evidence="1 2" key="1">
    <citation type="journal article" date="2018" name="Nat. Ecol. Evol.">
        <title>Shark genomes provide insights into elasmobranch evolution and the origin of vertebrates.</title>
        <authorList>
            <person name="Hara Y"/>
            <person name="Yamaguchi K"/>
            <person name="Onimaru K"/>
            <person name="Kadota M"/>
            <person name="Koyanagi M"/>
            <person name="Keeley SD"/>
            <person name="Tatsumi K"/>
            <person name="Tanaka K"/>
            <person name="Motone F"/>
            <person name="Kageyama Y"/>
            <person name="Nozu R"/>
            <person name="Adachi N"/>
            <person name="Nishimura O"/>
            <person name="Nakagawa R"/>
            <person name="Tanegashima C"/>
            <person name="Kiyatake I"/>
            <person name="Matsumoto R"/>
            <person name="Murakumo K"/>
            <person name="Nishida K"/>
            <person name="Terakita A"/>
            <person name="Kuratani S"/>
            <person name="Sato K"/>
            <person name="Hyodo S Kuraku.S."/>
        </authorList>
    </citation>
    <scope>NUCLEOTIDE SEQUENCE [LARGE SCALE GENOMIC DNA]</scope>
</reference>
<name>A0A401QJA9_SCYTO</name>
<proteinExistence type="predicted"/>
<evidence type="ECO:0000313" key="1">
    <source>
        <dbReference type="EMBL" id="GCB85455.1"/>
    </source>
</evidence>
<dbReference type="OMA" id="FLCHEIN"/>
<keyword evidence="2" id="KW-1185">Reference proteome</keyword>
<dbReference type="STRING" id="75743.A0A401QJA9"/>
<dbReference type="OrthoDB" id="286107at2759"/>